<evidence type="ECO:0000313" key="2">
    <source>
        <dbReference type="Proteomes" id="UP000468687"/>
    </source>
</evidence>
<accession>A0A6P0HHI7</accession>
<keyword evidence="2" id="KW-1185">Reference proteome</keyword>
<organism evidence="1 2">
    <name type="scientific">Nocardioides zeae</name>
    <dbReference type="NCBI Taxonomy" id="1457234"/>
    <lineage>
        <taxon>Bacteria</taxon>
        <taxon>Bacillati</taxon>
        <taxon>Actinomycetota</taxon>
        <taxon>Actinomycetes</taxon>
        <taxon>Propionibacteriales</taxon>
        <taxon>Nocardioidaceae</taxon>
        <taxon>Nocardioides</taxon>
    </lineage>
</organism>
<dbReference type="RefSeq" id="WP_163771537.1">
    <property type="nucleotide sequence ID" value="NZ_JAAGXA010000004.1"/>
</dbReference>
<sequence>MQTWRTGTRLPLAVDALARDASDPAVERLRTAFGGDPVAVEERLVGEPPRRARRLRFASGGELLLQDGVVAAVTFHVVPAPGVSRGLDVTAWLGATDDTLDALHAAVGTRRGFGGLGTPYFVLDEAYARCDYQDRRGWKEPGNLRAIVVSLEQPGRDSQPDADFCTVCVDLLVRGPGDVMDVDATVAALATAVADGRLRADPSRVPLADLLPLAASGLVDRVEAQQTCATCGTVLCLTLPRGADPTLVRTSLDGARRRPMEPLPPVEAWGDADRIAAARDAMRYVDHEPGAWFLVEERGALFLDARYVVSTMADDSALVRLDEDELAAYRDEGHDYLSTLARRIHDRGPHREGSEFRDRDLYRGPEARRLRDEVSAAIRDHTWIASQRRR</sequence>
<evidence type="ECO:0000313" key="1">
    <source>
        <dbReference type="EMBL" id="NEN78128.1"/>
    </source>
</evidence>
<name>A0A6P0HHI7_9ACTN</name>
<reference evidence="1 2" key="1">
    <citation type="journal article" date="2014" name="Int. J. Syst. Evol. Microbiol.">
        <title>Nocardioides zeae sp. nov., isolated from the stem of Zea mays.</title>
        <authorList>
            <person name="Glaeser S.P."/>
            <person name="McInroy J.A."/>
            <person name="Busse H.J."/>
            <person name="Kampfer P."/>
        </authorList>
    </citation>
    <scope>NUCLEOTIDE SEQUENCE [LARGE SCALE GENOMIC DNA]</scope>
    <source>
        <strain evidence="1 2">JCM 30728</strain>
    </source>
</reference>
<protein>
    <submittedName>
        <fullName evidence="1">Uncharacterized protein</fullName>
    </submittedName>
</protein>
<dbReference type="EMBL" id="JAAGXA010000004">
    <property type="protein sequence ID" value="NEN78128.1"/>
    <property type="molecule type" value="Genomic_DNA"/>
</dbReference>
<comment type="caution">
    <text evidence="1">The sequence shown here is derived from an EMBL/GenBank/DDBJ whole genome shotgun (WGS) entry which is preliminary data.</text>
</comment>
<dbReference type="Proteomes" id="UP000468687">
    <property type="component" value="Unassembled WGS sequence"/>
</dbReference>
<dbReference type="AlphaFoldDB" id="A0A6P0HHI7"/>
<gene>
    <name evidence="1" type="ORF">G3T38_07550</name>
</gene>
<proteinExistence type="predicted"/>